<evidence type="ECO:0000313" key="2">
    <source>
        <dbReference type="EMBL" id="KAG5275049.1"/>
    </source>
</evidence>
<comment type="caution">
    <text evidence="2">The sequence shown here is derived from an EMBL/GenBank/DDBJ whole genome shotgun (WGS) entry which is preliminary data.</text>
</comment>
<sequence>MDGPGENEFKQCPICSETLMFDLLNAPVSIPSPFVNGHKVPCAFGIGSVHGPSFLGEWHDTELHVGITNSTGVVYNYTLSGLQRDEHGWEKCVCLQLVPPWREHLKHTWDKELEQFCSHSTWAPERFHEEREFGSCCYGFALAFINHIRTLEGKPSLSREEFTGTHILPRVKMISKYIRVYQEISQNGFYIANQMEM</sequence>
<gene>
    <name evidence="2" type="ORF">AALO_G00143000</name>
</gene>
<reference evidence="2" key="1">
    <citation type="submission" date="2020-10" db="EMBL/GenBank/DDBJ databases">
        <title>Chromosome-scale genome assembly of the Allis shad, Alosa alosa.</title>
        <authorList>
            <person name="Margot Z."/>
            <person name="Christophe K."/>
            <person name="Cabau C."/>
            <person name="Louis A."/>
            <person name="Berthelot C."/>
            <person name="Parey E."/>
            <person name="Roest Crollius H."/>
            <person name="Montfort J."/>
            <person name="Robinson-Rechavi M."/>
            <person name="Bucao C."/>
            <person name="Bouchez O."/>
            <person name="Gislard M."/>
            <person name="Lluch J."/>
            <person name="Milhes M."/>
            <person name="Lampietro C."/>
            <person name="Lopez Roques C."/>
            <person name="Donnadieu C."/>
            <person name="Braasch I."/>
            <person name="Desvignes T."/>
            <person name="Postlethwait J."/>
            <person name="Bobe J."/>
            <person name="Guiguen Y."/>
        </authorList>
    </citation>
    <scope>NUCLEOTIDE SEQUENCE</scope>
    <source>
        <strain evidence="2">M-15738</strain>
        <tissue evidence="2">Blood</tissue>
    </source>
</reference>
<dbReference type="InterPro" id="IPR032016">
    <property type="entry name" value="MKRN2OS-like"/>
</dbReference>
<protein>
    <recommendedName>
        <fullName evidence="1">MKRN2 opposite strand protein-like C-terminal domain-containing protein</fullName>
    </recommendedName>
</protein>
<proteinExistence type="predicted"/>
<dbReference type="InterPro" id="IPR053921">
    <property type="entry name" value="MKRN2OS-like_C"/>
</dbReference>
<name>A0AAV6GKP8_9TELE</name>
<evidence type="ECO:0000313" key="3">
    <source>
        <dbReference type="Proteomes" id="UP000823561"/>
    </source>
</evidence>
<dbReference type="Proteomes" id="UP000823561">
    <property type="component" value="Chromosome 10"/>
</dbReference>
<dbReference type="PANTHER" id="PTHR33963:SF2">
    <property type="entry name" value="MKRN2 OPPOSITE STRAND PROTEIN"/>
    <property type="match status" value="1"/>
</dbReference>
<dbReference type="PANTHER" id="PTHR33963">
    <property type="entry name" value="MKRN2 OPPOSITE STRAND PROTEIN"/>
    <property type="match status" value="1"/>
</dbReference>
<dbReference type="Pfam" id="PF16044">
    <property type="entry name" value="DUF4796_C"/>
    <property type="match status" value="1"/>
</dbReference>
<dbReference type="AlphaFoldDB" id="A0AAV6GKP8"/>
<organism evidence="2 3">
    <name type="scientific">Alosa alosa</name>
    <name type="common">allis shad</name>
    <dbReference type="NCBI Taxonomy" id="278164"/>
    <lineage>
        <taxon>Eukaryota</taxon>
        <taxon>Metazoa</taxon>
        <taxon>Chordata</taxon>
        <taxon>Craniata</taxon>
        <taxon>Vertebrata</taxon>
        <taxon>Euteleostomi</taxon>
        <taxon>Actinopterygii</taxon>
        <taxon>Neopterygii</taxon>
        <taxon>Teleostei</taxon>
        <taxon>Clupei</taxon>
        <taxon>Clupeiformes</taxon>
        <taxon>Clupeoidei</taxon>
        <taxon>Clupeidae</taxon>
        <taxon>Alosa</taxon>
    </lineage>
</organism>
<accession>A0AAV6GKP8</accession>
<evidence type="ECO:0000259" key="1">
    <source>
        <dbReference type="Pfam" id="PF16044"/>
    </source>
</evidence>
<keyword evidence="3" id="KW-1185">Reference proteome</keyword>
<dbReference type="EMBL" id="JADWDJ010000010">
    <property type="protein sequence ID" value="KAG5275049.1"/>
    <property type="molecule type" value="Genomic_DNA"/>
</dbReference>
<feature type="domain" description="MKRN2 opposite strand protein-like C-terminal" evidence="1">
    <location>
        <begin position="27"/>
        <end position="184"/>
    </location>
</feature>